<dbReference type="EMBL" id="JBBPBM010000004">
    <property type="protein sequence ID" value="KAK8588019.1"/>
    <property type="molecule type" value="Genomic_DNA"/>
</dbReference>
<evidence type="ECO:0000313" key="2">
    <source>
        <dbReference type="Proteomes" id="UP001472677"/>
    </source>
</evidence>
<protein>
    <recommendedName>
        <fullName evidence="3">Secreted protein</fullName>
    </recommendedName>
</protein>
<sequence length="76" mass="8264">MGVILGILRGYKPERNSASAWSLILVVLRCSSSDSGGVPFQKSQLCYVVTVSIGRNRIKESRGQFPCVMSSIRSSV</sequence>
<name>A0ABR2FUT9_9ROSI</name>
<comment type="caution">
    <text evidence="1">The sequence shown here is derived from an EMBL/GenBank/DDBJ whole genome shotgun (WGS) entry which is preliminary data.</text>
</comment>
<organism evidence="1 2">
    <name type="scientific">Hibiscus sabdariffa</name>
    <name type="common">roselle</name>
    <dbReference type="NCBI Taxonomy" id="183260"/>
    <lineage>
        <taxon>Eukaryota</taxon>
        <taxon>Viridiplantae</taxon>
        <taxon>Streptophyta</taxon>
        <taxon>Embryophyta</taxon>
        <taxon>Tracheophyta</taxon>
        <taxon>Spermatophyta</taxon>
        <taxon>Magnoliopsida</taxon>
        <taxon>eudicotyledons</taxon>
        <taxon>Gunneridae</taxon>
        <taxon>Pentapetalae</taxon>
        <taxon>rosids</taxon>
        <taxon>malvids</taxon>
        <taxon>Malvales</taxon>
        <taxon>Malvaceae</taxon>
        <taxon>Malvoideae</taxon>
        <taxon>Hibiscus</taxon>
    </lineage>
</organism>
<reference evidence="1 2" key="1">
    <citation type="journal article" date="2024" name="G3 (Bethesda)">
        <title>Genome assembly of Hibiscus sabdariffa L. provides insights into metabolisms of medicinal natural products.</title>
        <authorList>
            <person name="Kim T."/>
        </authorList>
    </citation>
    <scope>NUCLEOTIDE SEQUENCE [LARGE SCALE GENOMIC DNA]</scope>
    <source>
        <strain evidence="1">TK-2024</strain>
        <tissue evidence="1">Old leaves</tissue>
    </source>
</reference>
<gene>
    <name evidence="1" type="ORF">V6N12_022478</name>
</gene>
<evidence type="ECO:0008006" key="3">
    <source>
        <dbReference type="Google" id="ProtNLM"/>
    </source>
</evidence>
<proteinExistence type="predicted"/>
<evidence type="ECO:0000313" key="1">
    <source>
        <dbReference type="EMBL" id="KAK8588019.1"/>
    </source>
</evidence>
<dbReference type="Proteomes" id="UP001472677">
    <property type="component" value="Unassembled WGS sequence"/>
</dbReference>
<accession>A0ABR2FUT9</accession>
<keyword evidence="2" id="KW-1185">Reference proteome</keyword>